<dbReference type="SUPFAM" id="SSF47336">
    <property type="entry name" value="ACP-like"/>
    <property type="match status" value="1"/>
</dbReference>
<dbReference type="InterPro" id="IPR009081">
    <property type="entry name" value="PP-bd_ACP"/>
</dbReference>
<feature type="domain" description="Carrier" evidence="1">
    <location>
        <begin position="15"/>
        <end position="94"/>
    </location>
</feature>
<name>A0ABN1UT08_9ACTN</name>
<proteinExistence type="predicted"/>
<accession>A0ABN1UT08</accession>
<gene>
    <name evidence="2" type="ORF">GCM10009654_23900</name>
</gene>
<dbReference type="Gene3D" id="1.10.1200.10">
    <property type="entry name" value="ACP-like"/>
    <property type="match status" value="1"/>
</dbReference>
<reference evidence="2 3" key="1">
    <citation type="journal article" date="2019" name="Int. J. Syst. Evol. Microbiol.">
        <title>The Global Catalogue of Microorganisms (GCM) 10K type strain sequencing project: providing services to taxonomists for standard genome sequencing and annotation.</title>
        <authorList>
            <consortium name="The Broad Institute Genomics Platform"/>
            <consortium name="The Broad Institute Genome Sequencing Center for Infectious Disease"/>
            <person name="Wu L."/>
            <person name="Ma J."/>
        </authorList>
    </citation>
    <scope>NUCLEOTIDE SEQUENCE [LARGE SCALE GENOMIC DNA]</scope>
    <source>
        <strain evidence="2 3">JCM 12696</strain>
    </source>
</reference>
<dbReference type="Proteomes" id="UP001501371">
    <property type="component" value="Unassembled WGS sequence"/>
</dbReference>
<dbReference type="EMBL" id="BAAAKV010000017">
    <property type="protein sequence ID" value="GAA1166209.1"/>
    <property type="molecule type" value="Genomic_DNA"/>
</dbReference>
<evidence type="ECO:0000313" key="3">
    <source>
        <dbReference type="Proteomes" id="UP001501371"/>
    </source>
</evidence>
<sequence>MSLTSENDVSMPSREEILDDIRRVLVEQCETPRERAEALTEKESMSSLELDSITLAYVFTYFEQKYDLTFENDDIDPMRYTTVGELLDTLADRLAASDACEASDVSGASDASDVR</sequence>
<organism evidence="2 3">
    <name type="scientific">Streptomyces hebeiensis</name>
    <dbReference type="NCBI Taxonomy" id="229486"/>
    <lineage>
        <taxon>Bacteria</taxon>
        <taxon>Bacillati</taxon>
        <taxon>Actinomycetota</taxon>
        <taxon>Actinomycetes</taxon>
        <taxon>Kitasatosporales</taxon>
        <taxon>Streptomycetaceae</taxon>
        <taxon>Streptomyces</taxon>
    </lineage>
</organism>
<dbReference type="InterPro" id="IPR036736">
    <property type="entry name" value="ACP-like_sf"/>
</dbReference>
<evidence type="ECO:0000313" key="2">
    <source>
        <dbReference type="EMBL" id="GAA1166209.1"/>
    </source>
</evidence>
<comment type="caution">
    <text evidence="2">The sequence shown here is derived from an EMBL/GenBank/DDBJ whole genome shotgun (WGS) entry which is preliminary data.</text>
</comment>
<dbReference type="RefSeq" id="WP_344274261.1">
    <property type="nucleotide sequence ID" value="NZ_BAAAKV010000017.1"/>
</dbReference>
<protein>
    <recommendedName>
        <fullName evidence="1">Carrier domain-containing protein</fullName>
    </recommendedName>
</protein>
<keyword evidence="3" id="KW-1185">Reference proteome</keyword>
<dbReference type="Pfam" id="PF00550">
    <property type="entry name" value="PP-binding"/>
    <property type="match status" value="1"/>
</dbReference>
<evidence type="ECO:0000259" key="1">
    <source>
        <dbReference type="PROSITE" id="PS50075"/>
    </source>
</evidence>
<dbReference type="PROSITE" id="PS50075">
    <property type="entry name" value="CARRIER"/>
    <property type="match status" value="1"/>
</dbReference>